<reference evidence="7" key="1">
    <citation type="submission" date="2023-09" db="EMBL/GenBank/DDBJ databases">
        <title>Paucibacter sp. APW11 Genome sequencing and assembly.</title>
        <authorList>
            <person name="Kim I."/>
        </authorList>
    </citation>
    <scope>NUCLEOTIDE SEQUENCE</scope>
    <source>
        <strain evidence="7">APW11</strain>
    </source>
</reference>
<keyword evidence="4 6" id="KW-1133">Transmembrane helix</keyword>
<organism evidence="7 8">
    <name type="scientific">Roseateles aquae</name>
    <dbReference type="NCBI Taxonomy" id="3077235"/>
    <lineage>
        <taxon>Bacteria</taxon>
        <taxon>Pseudomonadati</taxon>
        <taxon>Pseudomonadota</taxon>
        <taxon>Betaproteobacteria</taxon>
        <taxon>Burkholderiales</taxon>
        <taxon>Sphaerotilaceae</taxon>
        <taxon>Roseateles</taxon>
    </lineage>
</organism>
<evidence type="ECO:0000313" key="8">
    <source>
        <dbReference type="Proteomes" id="UP001246372"/>
    </source>
</evidence>
<evidence type="ECO:0000256" key="1">
    <source>
        <dbReference type="ARBA" id="ARBA00004236"/>
    </source>
</evidence>
<keyword evidence="7" id="KW-0282">Flagellum</keyword>
<keyword evidence="7" id="KW-0969">Cilium</keyword>
<evidence type="ECO:0000313" key="7">
    <source>
        <dbReference type="EMBL" id="MDT9000937.1"/>
    </source>
</evidence>
<protein>
    <submittedName>
        <fullName evidence="7">Flagellar biosynthetic protein FliO</fullName>
    </submittedName>
</protein>
<keyword evidence="8" id="KW-1185">Reference proteome</keyword>
<keyword evidence="7" id="KW-0966">Cell projection</keyword>
<dbReference type="Pfam" id="PF04347">
    <property type="entry name" value="FliO"/>
    <property type="match status" value="1"/>
</dbReference>
<evidence type="ECO:0000256" key="6">
    <source>
        <dbReference type="SAM" id="Phobius"/>
    </source>
</evidence>
<dbReference type="InterPro" id="IPR022781">
    <property type="entry name" value="Flagellar_biosynth_FliO"/>
</dbReference>
<proteinExistence type="predicted"/>
<accession>A0ABU3PFJ2</accession>
<evidence type="ECO:0000256" key="3">
    <source>
        <dbReference type="ARBA" id="ARBA00022692"/>
    </source>
</evidence>
<evidence type="ECO:0000256" key="2">
    <source>
        <dbReference type="ARBA" id="ARBA00022475"/>
    </source>
</evidence>
<comment type="subcellular location">
    <subcellularLocation>
        <location evidence="1">Cell membrane</location>
    </subcellularLocation>
</comment>
<gene>
    <name evidence="7" type="ORF">RQP53_16795</name>
</gene>
<keyword evidence="2" id="KW-1003">Cell membrane</keyword>
<name>A0ABU3PFJ2_9BURK</name>
<dbReference type="Proteomes" id="UP001246372">
    <property type="component" value="Unassembled WGS sequence"/>
</dbReference>
<keyword evidence="3 6" id="KW-0812">Transmembrane</keyword>
<comment type="caution">
    <text evidence="7">The sequence shown here is derived from an EMBL/GenBank/DDBJ whole genome shotgun (WGS) entry which is preliminary data.</text>
</comment>
<dbReference type="RefSeq" id="WP_315651823.1">
    <property type="nucleotide sequence ID" value="NZ_JAVXZY010000007.1"/>
</dbReference>
<sequence>MQDLWFTLLRTVLALSLVLGLAWLLLRAWRSVQRPGTRAGADTQTLRFVRALPVGARERVVLIEHAGERWMLGVSAGSVNVLARWPLQDLQAQFEAGRLPEAS</sequence>
<keyword evidence="5 6" id="KW-0472">Membrane</keyword>
<evidence type="ECO:0000256" key="5">
    <source>
        <dbReference type="ARBA" id="ARBA00023136"/>
    </source>
</evidence>
<feature type="transmembrane region" description="Helical" evidence="6">
    <location>
        <begin position="6"/>
        <end position="26"/>
    </location>
</feature>
<dbReference type="EMBL" id="JAVXZY010000007">
    <property type="protein sequence ID" value="MDT9000937.1"/>
    <property type="molecule type" value="Genomic_DNA"/>
</dbReference>
<evidence type="ECO:0000256" key="4">
    <source>
        <dbReference type="ARBA" id="ARBA00022989"/>
    </source>
</evidence>